<dbReference type="SUPFAM" id="SSF51045">
    <property type="entry name" value="WW domain"/>
    <property type="match status" value="1"/>
</dbReference>
<dbReference type="InterPro" id="IPR001202">
    <property type="entry name" value="WW_dom"/>
</dbReference>
<protein>
    <recommendedName>
        <fullName evidence="2">WW domain-containing protein</fullName>
    </recommendedName>
</protein>
<dbReference type="InterPro" id="IPR036020">
    <property type="entry name" value="WW_dom_sf"/>
</dbReference>
<dbReference type="AlphaFoldDB" id="A0A9W7CFB9"/>
<reference evidence="3" key="1">
    <citation type="submission" date="2022-07" db="EMBL/GenBank/DDBJ databases">
        <title>Genome analysis of Parmales, a sister group of diatoms, reveals the evolutionary specialization of diatoms from phago-mixotrophs to photoautotrophs.</title>
        <authorList>
            <person name="Ban H."/>
            <person name="Sato S."/>
            <person name="Yoshikawa S."/>
            <person name="Kazumasa Y."/>
            <person name="Nakamura Y."/>
            <person name="Ichinomiya M."/>
            <person name="Saitoh K."/>
            <person name="Sato N."/>
            <person name="Blanc-Mathieu R."/>
            <person name="Endo H."/>
            <person name="Kuwata A."/>
            <person name="Ogata H."/>
        </authorList>
    </citation>
    <scope>NUCLEOTIDE SEQUENCE</scope>
</reference>
<feature type="compositionally biased region" description="Basic residues" evidence="1">
    <location>
        <begin position="554"/>
        <end position="567"/>
    </location>
</feature>
<evidence type="ECO:0000256" key="1">
    <source>
        <dbReference type="SAM" id="MobiDB-lite"/>
    </source>
</evidence>
<dbReference type="PROSITE" id="PS01159">
    <property type="entry name" value="WW_DOMAIN_1"/>
    <property type="match status" value="1"/>
</dbReference>
<dbReference type="Proteomes" id="UP001165082">
    <property type="component" value="Unassembled WGS sequence"/>
</dbReference>
<dbReference type="PROSITE" id="PS50096">
    <property type="entry name" value="IQ"/>
    <property type="match status" value="1"/>
</dbReference>
<evidence type="ECO:0000259" key="2">
    <source>
        <dbReference type="PROSITE" id="PS50020"/>
    </source>
</evidence>
<evidence type="ECO:0000313" key="4">
    <source>
        <dbReference type="Proteomes" id="UP001165082"/>
    </source>
</evidence>
<feature type="region of interest" description="Disordered" evidence="1">
    <location>
        <begin position="1"/>
        <end position="76"/>
    </location>
</feature>
<dbReference type="PROSITE" id="PS50020">
    <property type="entry name" value="WW_DOMAIN_2"/>
    <property type="match status" value="1"/>
</dbReference>
<name>A0A9W7CFB9_9STRA</name>
<proteinExistence type="predicted"/>
<keyword evidence="4" id="KW-1185">Reference proteome</keyword>
<dbReference type="OrthoDB" id="196970at2759"/>
<dbReference type="CDD" id="cd00201">
    <property type="entry name" value="WW"/>
    <property type="match status" value="1"/>
</dbReference>
<feature type="compositionally biased region" description="Basic and acidic residues" evidence="1">
    <location>
        <begin position="574"/>
        <end position="583"/>
    </location>
</feature>
<feature type="domain" description="WW" evidence="2">
    <location>
        <begin position="725"/>
        <end position="753"/>
    </location>
</feature>
<evidence type="ECO:0000313" key="3">
    <source>
        <dbReference type="EMBL" id="GMI03614.1"/>
    </source>
</evidence>
<sequence>MSWRVQHASGRPSLHAHREEDEGLSSGEGEDLDNQTRSKFRGGLGSDRLGPSGTLQSRSFPAISSRGGASPAPPRIVPSFQVKARRKVLETLAKWEKAVEEDGRKKRRGVVGNDVNVLHHRAKYVRDTTPEYSTRIAKHPVPLLDPPAYECELPSIGGGGGGVRLYSPRSFDRPKRTPYVKPAVVPPPRLSTPEFRAAINFKLGPEAPLMWNTIKAAKKNYRDEWGGELRGQTRALAYRYMRYIHGSKDFSDETLREYMREQSELKAEREKGRKQHENVLAGVIREALETEEVAGIEFNRDFITEEQLKLIMLKAATSSDQRELFWLLLEEVVEEFLYNKDVVDCKRLVEAEVVQKYSDELYDLEPVLSTFTLRQLRAELKRYGKEESEFRAKLLALPSVESQAVRGLLRKRCLIEILLEQRKVHGVLGKGEVEEEEGDDDFFEDKEKVFIDPFVRKELVEALLEKHKTANELRGVMRTFKVDTKTPGVKGKERMIKMANNLVDTVSRKDDLFRAWKAVLLQGRHKIESDVTDDLLMMQKVVPGSRGLDSRGLGSRRRGSSRLKLRPRSGAWRPDGRWEDDFQRPGSEMSDWVKVKREDGGEEWRNRVTGEIIPIHMFFSPESEPGGFGVDYLETLLSRGVSLPLGDGGVGGGGDWGGWREAGFEPRPTTSQSDYDDDFEEYFRKRRLRMMERGVETKGSNVAYQRSLLEARRRYKKGVGVPMIGWARYVDDNGWPYFYNWNTGVSTYDNPFEYSDSDEDSDEEDAEKLRKELEARAFLEFCAIMVQARFRGQVERKRCREKMAKRFRKFKGDGERYLYEDLDNGNLLKKRPSIIKMLWPGSKF</sequence>
<accession>A0A9W7CFB9</accession>
<gene>
    <name evidence="3" type="ORF">TrRE_jg8631</name>
</gene>
<comment type="caution">
    <text evidence="3">The sequence shown here is derived from an EMBL/GenBank/DDBJ whole genome shotgun (WGS) entry which is preliminary data.</text>
</comment>
<dbReference type="EMBL" id="BRXZ01000039">
    <property type="protein sequence ID" value="GMI03614.1"/>
    <property type="molecule type" value="Genomic_DNA"/>
</dbReference>
<feature type="region of interest" description="Disordered" evidence="1">
    <location>
        <begin position="546"/>
        <end position="584"/>
    </location>
</feature>
<organism evidence="3 4">
    <name type="scientific">Triparma retinervis</name>
    <dbReference type="NCBI Taxonomy" id="2557542"/>
    <lineage>
        <taxon>Eukaryota</taxon>
        <taxon>Sar</taxon>
        <taxon>Stramenopiles</taxon>
        <taxon>Ochrophyta</taxon>
        <taxon>Bolidophyceae</taxon>
        <taxon>Parmales</taxon>
        <taxon>Triparmaceae</taxon>
        <taxon>Triparma</taxon>
    </lineage>
</organism>